<organism evidence="2">
    <name type="scientific">Oryza punctata</name>
    <name type="common">Red rice</name>
    <dbReference type="NCBI Taxonomy" id="4537"/>
    <lineage>
        <taxon>Eukaryota</taxon>
        <taxon>Viridiplantae</taxon>
        <taxon>Streptophyta</taxon>
        <taxon>Embryophyta</taxon>
        <taxon>Tracheophyta</taxon>
        <taxon>Spermatophyta</taxon>
        <taxon>Magnoliopsida</taxon>
        <taxon>Liliopsida</taxon>
        <taxon>Poales</taxon>
        <taxon>Poaceae</taxon>
        <taxon>BOP clade</taxon>
        <taxon>Oryzoideae</taxon>
        <taxon>Oryzeae</taxon>
        <taxon>Oryzinae</taxon>
        <taxon>Oryza</taxon>
    </lineage>
</organism>
<dbReference type="InterPro" id="IPR057135">
    <property type="entry name" value="At4g27190-like_LRR"/>
</dbReference>
<reference evidence="2" key="1">
    <citation type="submission" date="2015-04" db="UniProtKB">
        <authorList>
            <consortium name="EnsemblPlants"/>
        </authorList>
    </citation>
    <scope>IDENTIFICATION</scope>
</reference>
<dbReference type="eggNOG" id="KOG4658">
    <property type="taxonomic scope" value="Eukaryota"/>
</dbReference>
<keyword evidence="3" id="KW-1185">Reference proteome</keyword>
<dbReference type="HOGENOM" id="CLU_007112_0_0_1"/>
<dbReference type="EnsemblPlants" id="OPUNC04G05250.1">
    <property type="protein sequence ID" value="OPUNC04G05250.1"/>
    <property type="gene ID" value="OPUNC04G05250"/>
</dbReference>
<name>A0A0E0KNP2_ORYPU</name>
<dbReference type="InterPro" id="IPR032675">
    <property type="entry name" value="LRR_dom_sf"/>
</dbReference>
<protein>
    <recommendedName>
        <fullName evidence="1">Disease resistance protein At4g27190-like leucine-rich repeats domain-containing protein</fullName>
    </recommendedName>
</protein>
<dbReference type="AlphaFoldDB" id="A0A0E0KNP2"/>
<proteinExistence type="predicted"/>
<evidence type="ECO:0000313" key="3">
    <source>
        <dbReference type="Proteomes" id="UP000026962"/>
    </source>
</evidence>
<dbReference type="InterPro" id="IPR050905">
    <property type="entry name" value="Plant_NBS-LRR"/>
</dbReference>
<dbReference type="PANTHER" id="PTHR33463">
    <property type="entry name" value="NB-ARC DOMAIN-CONTAINING PROTEIN-RELATED"/>
    <property type="match status" value="1"/>
</dbReference>
<dbReference type="PANTHER" id="PTHR33463:SF209">
    <property type="entry name" value="DISEASE RESISTANCE PROTEIN RPS2-LIKE"/>
    <property type="match status" value="1"/>
</dbReference>
<evidence type="ECO:0000313" key="2">
    <source>
        <dbReference type="EnsemblPlants" id="OPUNC04G05250.1"/>
    </source>
</evidence>
<dbReference type="STRING" id="4537.A0A0E0KNP2"/>
<dbReference type="Proteomes" id="UP000026962">
    <property type="component" value="Chromosome 4"/>
</dbReference>
<dbReference type="OMA" id="WVINIRD"/>
<accession>A0A0E0KNP2</accession>
<reference evidence="2" key="2">
    <citation type="submission" date="2018-05" db="EMBL/GenBank/DDBJ databases">
        <title>OpunRS2 (Oryza punctata Reference Sequence Version 2).</title>
        <authorList>
            <person name="Zhang J."/>
            <person name="Kudrna D."/>
            <person name="Lee S."/>
            <person name="Talag J."/>
            <person name="Welchert J."/>
            <person name="Wing R.A."/>
        </authorList>
    </citation>
    <scope>NUCLEOTIDE SEQUENCE [LARGE SCALE GENOMIC DNA]</scope>
</reference>
<dbReference type="SUPFAM" id="SSF52058">
    <property type="entry name" value="L domain-like"/>
    <property type="match status" value="1"/>
</dbReference>
<feature type="domain" description="Disease resistance protein At4g27190-like leucine-rich repeats" evidence="1">
    <location>
        <begin position="816"/>
        <end position="928"/>
    </location>
</feature>
<evidence type="ECO:0000259" key="1">
    <source>
        <dbReference type="Pfam" id="PF23247"/>
    </source>
</evidence>
<dbReference type="Gene3D" id="3.80.10.10">
    <property type="entry name" value="Ribonuclease Inhibitor"/>
    <property type="match status" value="3"/>
</dbReference>
<dbReference type="SUPFAM" id="SSF52047">
    <property type="entry name" value="RNI-like"/>
    <property type="match status" value="1"/>
</dbReference>
<dbReference type="Gramene" id="OPUNC04G05250.1">
    <property type="protein sequence ID" value="OPUNC04G05250.1"/>
    <property type="gene ID" value="OPUNC04G05250"/>
</dbReference>
<dbReference type="Pfam" id="PF23247">
    <property type="entry name" value="LRR_RPS2"/>
    <property type="match status" value="1"/>
</dbReference>
<sequence length="984" mass="111427">MRALQKMIAEDLNLPMQVMALFDQWDEKDDFDGVEVGARGMIPHVTQAILNKLRDRRFLVIFHNGSGDYIDLEDFGVPASWILSKRVLWTSRGRFSLHGIKEVYVKKLAGLSNVLISADLSSHSILDSARWLLQAEAEEVASYTGVPEPDMSPQIVMECILYMALRGDDYGINWGTNAAKYWVCDGIVEDATNGDRSAWEIAEALHRTLCMDGWHQDWVINIRDTIGLCGEMWRRSDRWVSATHEQQVEEENHDYVAKVQLPAQTTSFFVTVARSLIDKNGMAILEDDMFVHSDRSNLRVLHLSHCTFSFSSPPFLGCSNLRFLLLDHCKDKDPEVEADLCRQVERHHNKIGSQNTTCFDELWVLDLSYTEWYWLLSEEMMDLMVHLRELNVKGIKNWAWISHLGRGCGTGSNLGKLQVTCSGGTNQASALVEFPDLSTSSLKTVSLDGCVELEQLDRNVLPLLLESFSFISNVAAKIKIISFRGFTKLKSLLLRGLLIYLVEIDMSGTAIKTLDLSAVQAPRLRKLFLLGCEELRAILWPMEGQKPKLDVLHIDTTHARWAGEDKSSKKEAISGDTSVGSSSTRVLHGDQADVNFNFYISLRNGRFLRSLFNIGLCKRVTVEISSAANIAATDGYKEASQETQTGVCGRKQQVPTVNLQKPIDNLYRDDINAHFEDILQAGDGGDAPSIMYMWPCPSNQWKSCNADCYISIQDEMKTNLPQGTTSINEEASGITLPDFVHDRALSLHLHDCLSITSIPGPASVAVDLSWSTIRWCRIESCPNLEGTVFTAPKSREYIFWYLKTFWASQLLKVLHIWHWDTSLFQPSYNSFEDLEFLHLDRCPRLVNVLPLCASNSNGCRSLKTLEIVCCSALREVFSLDSDSAILFPRLKRIHLHELPKLQHICGRNMYAPKLETVKIRGCWSLRRLPSVGHRGSMAPTVDCEKEWWDGLEWDGEEANHDHSLYNPIHSHYYKKALRRTSLLR</sequence>